<reference evidence="2 3" key="1">
    <citation type="submission" date="2022-11" db="EMBL/GenBank/DDBJ databases">
        <title>Minimal conservation of predation-associated metabolite biosynthetic gene clusters underscores biosynthetic potential of Myxococcota including descriptions for ten novel species: Archangium lansinium sp. nov., Myxococcus landrumus sp. nov., Nannocystis bai.</title>
        <authorList>
            <person name="Ahearne A."/>
            <person name="Stevens C."/>
            <person name="Dowd S."/>
        </authorList>
    </citation>
    <scope>NUCLEOTIDE SEQUENCE [LARGE SCALE GENOMIC DNA]</scope>
    <source>
        <strain evidence="2 3">RJM3</strain>
    </source>
</reference>
<proteinExistence type="predicted"/>
<sequence>MAKLKRLKINKFRNVEPVELHFSDGFNVLLGINGSGKTTLLELIVAVLSRDLSAIQEEEFEVEYQIELETVTFEAVLENSARSPGEGLNRGANGRRASRRAEAAYHFRGTVRMGEGADPSEPWRKLSEDDWEELSFSMQGRYPLSVIDSMETLEHASRFDESTDFFRSLFDARTNASSTFTTIGDRYDPDGGIIFMGPREQVSNALKRAMIDESAGKWPAWREPHLLRFDMDKLPFVRDFVRLAGLKNGWLDVRLLQRSTRGGDDTAPYLTFGDLEFWFERLDDSRVRGDKLSHGQKRLLAFLYYLDCNPHIVIADELTNGLHHAWITACLQAIGDRQAFLANQDPLLLDELEFSSAEDVKRAFILCRCDTSSGKERLVWSNMSDYDAERFFEAYNVGLQHVSEILRDKNLW</sequence>
<dbReference type="PANTHER" id="PTHR32182">
    <property type="entry name" value="DNA REPLICATION AND REPAIR PROTEIN RECF"/>
    <property type="match status" value="1"/>
</dbReference>
<feature type="domain" description="Rad50/SbcC-type AAA" evidence="1">
    <location>
        <begin position="6"/>
        <end position="58"/>
    </location>
</feature>
<evidence type="ECO:0000313" key="3">
    <source>
        <dbReference type="Proteomes" id="UP001221411"/>
    </source>
</evidence>
<dbReference type="RefSeq" id="WP_271917252.1">
    <property type="nucleotide sequence ID" value="NZ_JAQNDO010000001.1"/>
</dbReference>
<dbReference type="PANTHER" id="PTHR32182:SF0">
    <property type="entry name" value="DNA REPLICATION AND REPAIR PROTEIN RECF"/>
    <property type="match status" value="1"/>
</dbReference>
<gene>
    <name evidence="2" type="ORF">POL67_11270</name>
</gene>
<organism evidence="2 3">
    <name type="scientific">Polyangium mundeleinium</name>
    <dbReference type="NCBI Taxonomy" id="2995306"/>
    <lineage>
        <taxon>Bacteria</taxon>
        <taxon>Pseudomonadati</taxon>
        <taxon>Myxococcota</taxon>
        <taxon>Polyangia</taxon>
        <taxon>Polyangiales</taxon>
        <taxon>Polyangiaceae</taxon>
        <taxon>Polyangium</taxon>
    </lineage>
</organism>
<comment type="caution">
    <text evidence="2">The sequence shown here is derived from an EMBL/GenBank/DDBJ whole genome shotgun (WGS) entry which is preliminary data.</text>
</comment>
<dbReference type="Pfam" id="PF13476">
    <property type="entry name" value="AAA_23"/>
    <property type="match status" value="1"/>
</dbReference>
<evidence type="ECO:0000313" key="2">
    <source>
        <dbReference type="EMBL" id="MDC0741928.1"/>
    </source>
</evidence>
<keyword evidence="3" id="KW-1185">Reference proteome</keyword>
<evidence type="ECO:0000259" key="1">
    <source>
        <dbReference type="Pfam" id="PF13476"/>
    </source>
</evidence>
<dbReference type="Gene3D" id="3.40.50.300">
    <property type="entry name" value="P-loop containing nucleotide triphosphate hydrolases"/>
    <property type="match status" value="2"/>
</dbReference>
<protein>
    <submittedName>
        <fullName evidence="2">AAA family ATPase</fullName>
    </submittedName>
</protein>
<dbReference type="Proteomes" id="UP001221411">
    <property type="component" value="Unassembled WGS sequence"/>
</dbReference>
<dbReference type="SUPFAM" id="SSF52540">
    <property type="entry name" value="P-loop containing nucleoside triphosphate hydrolases"/>
    <property type="match status" value="1"/>
</dbReference>
<accession>A0ABT5EJE7</accession>
<dbReference type="InterPro" id="IPR038729">
    <property type="entry name" value="Rad50/SbcC_AAA"/>
</dbReference>
<dbReference type="EMBL" id="JAQNDO010000001">
    <property type="protein sequence ID" value="MDC0741928.1"/>
    <property type="molecule type" value="Genomic_DNA"/>
</dbReference>
<dbReference type="InterPro" id="IPR027417">
    <property type="entry name" value="P-loop_NTPase"/>
</dbReference>
<name>A0ABT5EJE7_9BACT</name>